<dbReference type="AlphaFoldDB" id="A0AAW1TLH7"/>
<feature type="transmembrane region" description="Helical" evidence="7">
    <location>
        <begin position="206"/>
        <end position="225"/>
    </location>
</feature>
<feature type="transmembrane region" description="Helical" evidence="7">
    <location>
        <begin position="124"/>
        <end position="143"/>
    </location>
</feature>
<dbReference type="PANTHER" id="PTHR12677:SF59">
    <property type="entry name" value="GOLGI APPARATUS MEMBRANE PROTEIN TVP38-RELATED"/>
    <property type="match status" value="1"/>
</dbReference>
<dbReference type="InterPro" id="IPR032816">
    <property type="entry name" value="VTT_dom"/>
</dbReference>
<dbReference type="Pfam" id="PF09335">
    <property type="entry name" value="VTT_dom"/>
    <property type="match status" value="1"/>
</dbReference>
<comment type="caution">
    <text evidence="9">The sequence shown here is derived from an EMBL/GenBank/DDBJ whole genome shotgun (WGS) entry which is preliminary data.</text>
</comment>
<evidence type="ECO:0000256" key="1">
    <source>
        <dbReference type="ARBA" id="ARBA00004651"/>
    </source>
</evidence>
<evidence type="ECO:0000256" key="4">
    <source>
        <dbReference type="ARBA" id="ARBA00022989"/>
    </source>
</evidence>
<proteinExistence type="predicted"/>
<feature type="transmembrane region" description="Helical" evidence="7">
    <location>
        <begin position="96"/>
        <end position="118"/>
    </location>
</feature>
<name>A0AAW1TLH7_9CHLO</name>
<evidence type="ECO:0000256" key="2">
    <source>
        <dbReference type="ARBA" id="ARBA00022475"/>
    </source>
</evidence>
<sequence length="348" mass="36300">MPGVSSSAPPLLGVHCVDSNQYVLPPAFPSVPAVRSRPKRAGCLGTLGSATAARAILLVLLVAAGVAASQLLDAAVLKELLDWALHDRITGGSAFLALYVVAVIIMFPASILACAAGAVFGVPLAFILVWAANSIGQTLAFLVGRHLMQAAVKGWTQKRFPRWASIDAALSREGWKLVALLRLSPLIPWNILNYALSITSLPLPTYAIASCLAVIPWCLMFVYVGSLAHTVADVVEGNLAPTTTLSVTIASASAFLLVAGVAYTTLIARRAIRAALQTGVPNDGGTEMADDLESAGLLQSPFARRPSTANAAGATFGENEPMNARRGTLGSPGARRSSRSLLTMPSHE</sequence>
<protein>
    <recommendedName>
        <fullName evidence="8">VTT domain-containing protein</fullName>
    </recommendedName>
</protein>
<dbReference type="GO" id="GO:0005886">
    <property type="term" value="C:plasma membrane"/>
    <property type="evidence" value="ECO:0007669"/>
    <property type="project" value="UniProtKB-SubCell"/>
</dbReference>
<feature type="compositionally biased region" description="Polar residues" evidence="6">
    <location>
        <begin position="339"/>
        <end position="348"/>
    </location>
</feature>
<evidence type="ECO:0000259" key="8">
    <source>
        <dbReference type="Pfam" id="PF09335"/>
    </source>
</evidence>
<keyword evidence="2" id="KW-1003">Cell membrane</keyword>
<dbReference type="InterPro" id="IPR015414">
    <property type="entry name" value="TMEM64"/>
</dbReference>
<keyword evidence="4 7" id="KW-1133">Transmembrane helix</keyword>
<feature type="transmembrane region" description="Helical" evidence="7">
    <location>
        <begin position="55"/>
        <end position="76"/>
    </location>
</feature>
<evidence type="ECO:0000313" key="10">
    <source>
        <dbReference type="Proteomes" id="UP001485043"/>
    </source>
</evidence>
<keyword evidence="5 7" id="KW-0472">Membrane</keyword>
<keyword evidence="3 7" id="KW-0812">Transmembrane</keyword>
<keyword evidence="10" id="KW-1185">Reference proteome</keyword>
<evidence type="ECO:0000256" key="7">
    <source>
        <dbReference type="SAM" id="Phobius"/>
    </source>
</evidence>
<comment type="subcellular location">
    <subcellularLocation>
        <location evidence="1">Cell membrane</location>
        <topology evidence="1">Multi-pass membrane protein</topology>
    </subcellularLocation>
</comment>
<dbReference type="EMBL" id="JALJOV010000001">
    <property type="protein sequence ID" value="KAK9869092.1"/>
    <property type="molecule type" value="Genomic_DNA"/>
</dbReference>
<reference evidence="9 10" key="1">
    <citation type="journal article" date="2024" name="Nat. Commun.">
        <title>Phylogenomics reveals the evolutionary origins of lichenization in chlorophyte algae.</title>
        <authorList>
            <person name="Puginier C."/>
            <person name="Libourel C."/>
            <person name="Otte J."/>
            <person name="Skaloud P."/>
            <person name="Haon M."/>
            <person name="Grisel S."/>
            <person name="Petersen M."/>
            <person name="Berrin J.G."/>
            <person name="Delaux P.M."/>
            <person name="Dal Grande F."/>
            <person name="Keller J."/>
        </authorList>
    </citation>
    <scope>NUCLEOTIDE SEQUENCE [LARGE SCALE GENOMIC DNA]</scope>
    <source>
        <strain evidence="9 10">SAG 2523</strain>
    </source>
</reference>
<feature type="transmembrane region" description="Helical" evidence="7">
    <location>
        <begin position="245"/>
        <end position="268"/>
    </location>
</feature>
<evidence type="ECO:0000256" key="6">
    <source>
        <dbReference type="SAM" id="MobiDB-lite"/>
    </source>
</evidence>
<evidence type="ECO:0000256" key="3">
    <source>
        <dbReference type="ARBA" id="ARBA00022692"/>
    </source>
</evidence>
<dbReference type="PANTHER" id="PTHR12677">
    <property type="entry name" value="GOLGI APPARATUS MEMBRANE PROTEIN TVP38-RELATED"/>
    <property type="match status" value="1"/>
</dbReference>
<evidence type="ECO:0000313" key="9">
    <source>
        <dbReference type="EMBL" id="KAK9869092.1"/>
    </source>
</evidence>
<accession>A0AAW1TLH7</accession>
<organism evidence="9 10">
    <name type="scientific">Apatococcus fuscideae</name>
    <dbReference type="NCBI Taxonomy" id="2026836"/>
    <lineage>
        <taxon>Eukaryota</taxon>
        <taxon>Viridiplantae</taxon>
        <taxon>Chlorophyta</taxon>
        <taxon>core chlorophytes</taxon>
        <taxon>Trebouxiophyceae</taxon>
        <taxon>Chlorellales</taxon>
        <taxon>Chlorellaceae</taxon>
        <taxon>Apatococcus</taxon>
    </lineage>
</organism>
<gene>
    <name evidence="9" type="ORF">WJX84_010194</name>
</gene>
<evidence type="ECO:0000256" key="5">
    <source>
        <dbReference type="ARBA" id="ARBA00023136"/>
    </source>
</evidence>
<dbReference type="Proteomes" id="UP001485043">
    <property type="component" value="Unassembled WGS sequence"/>
</dbReference>
<feature type="region of interest" description="Disordered" evidence="6">
    <location>
        <begin position="307"/>
        <end position="348"/>
    </location>
</feature>
<feature type="domain" description="VTT" evidence="8">
    <location>
        <begin position="107"/>
        <end position="226"/>
    </location>
</feature>